<comment type="caution">
    <text evidence="2">The sequence shown here is derived from an EMBL/GenBank/DDBJ whole genome shotgun (WGS) entry which is preliminary data.</text>
</comment>
<feature type="region of interest" description="Disordered" evidence="1">
    <location>
        <begin position="109"/>
        <end position="139"/>
    </location>
</feature>
<dbReference type="Proteomes" id="UP000545286">
    <property type="component" value="Unassembled WGS sequence"/>
</dbReference>
<protein>
    <submittedName>
        <fullName evidence="2">Single-stranded DNA-binding protein</fullName>
    </submittedName>
</protein>
<reference evidence="2 3" key="1">
    <citation type="submission" date="2020-08" db="EMBL/GenBank/DDBJ databases">
        <title>Sequencing the genomes of 1000 actinobacteria strains.</title>
        <authorList>
            <person name="Klenk H.-P."/>
        </authorList>
    </citation>
    <scope>NUCLEOTIDE SEQUENCE [LARGE SCALE GENOMIC DNA]</scope>
    <source>
        <strain evidence="2 3">DSM 20419</strain>
    </source>
</reference>
<name>A0A7W4UT58_9MICO</name>
<keyword evidence="3" id="KW-1185">Reference proteome</keyword>
<dbReference type="RefSeq" id="WP_183626894.1">
    <property type="nucleotide sequence ID" value="NZ_JACHWJ010000012.1"/>
</dbReference>
<dbReference type="Gene3D" id="2.40.50.140">
    <property type="entry name" value="Nucleic acid-binding proteins"/>
    <property type="match status" value="1"/>
</dbReference>
<dbReference type="InterPro" id="IPR012340">
    <property type="entry name" value="NA-bd_OB-fold"/>
</dbReference>
<accession>A0A7W4UT58</accession>
<keyword evidence="2" id="KW-0238">DNA-binding</keyword>
<evidence type="ECO:0000313" key="2">
    <source>
        <dbReference type="EMBL" id="MBB2959547.1"/>
    </source>
</evidence>
<dbReference type="AlphaFoldDB" id="A0A7W4UT58"/>
<sequence length="139" mass="15240">MFTQITRTGNLTKTPTLFRDQDDGKYTYASIACSRRFKDKASGEWQSGPRIVYDVHVTGNLAAAVVDLATRCGNVALEFTGRLIEEADDSGTIRQKVYADNVTVSLRGQNVTVERPKGKPRQGPDLAAEASSAWEEQAD</sequence>
<feature type="compositionally biased region" description="Low complexity" evidence="1">
    <location>
        <begin position="127"/>
        <end position="139"/>
    </location>
</feature>
<proteinExistence type="predicted"/>
<evidence type="ECO:0000313" key="3">
    <source>
        <dbReference type="Proteomes" id="UP000545286"/>
    </source>
</evidence>
<evidence type="ECO:0000256" key="1">
    <source>
        <dbReference type="SAM" id="MobiDB-lite"/>
    </source>
</evidence>
<dbReference type="EMBL" id="JACHWJ010000012">
    <property type="protein sequence ID" value="MBB2959547.1"/>
    <property type="molecule type" value="Genomic_DNA"/>
</dbReference>
<dbReference type="SUPFAM" id="SSF50249">
    <property type="entry name" value="Nucleic acid-binding proteins"/>
    <property type="match status" value="1"/>
</dbReference>
<dbReference type="GO" id="GO:0003697">
    <property type="term" value="F:single-stranded DNA binding"/>
    <property type="evidence" value="ECO:0007669"/>
    <property type="project" value="InterPro"/>
</dbReference>
<organism evidence="2 3">
    <name type="scientific">Pseudoclavibacter helvolus</name>
    <dbReference type="NCBI Taxonomy" id="255205"/>
    <lineage>
        <taxon>Bacteria</taxon>
        <taxon>Bacillati</taxon>
        <taxon>Actinomycetota</taxon>
        <taxon>Actinomycetes</taxon>
        <taxon>Micrococcales</taxon>
        <taxon>Microbacteriaceae</taxon>
        <taxon>Pseudoclavibacter</taxon>
    </lineage>
</organism>
<gene>
    <name evidence="2" type="ORF">FHX72_003716</name>
</gene>